<keyword evidence="3" id="KW-1185">Reference proteome</keyword>
<proteinExistence type="predicted"/>
<evidence type="ECO:0008006" key="4">
    <source>
        <dbReference type="Google" id="ProtNLM"/>
    </source>
</evidence>
<gene>
    <name evidence="2" type="ORF">EV644_10614</name>
</gene>
<dbReference type="Proteomes" id="UP000295818">
    <property type="component" value="Unassembled WGS sequence"/>
</dbReference>
<feature type="chain" id="PRO_5045699585" description="Allene oxide cyclase barrel-like domain-containing protein" evidence="1">
    <location>
        <begin position="28"/>
        <end position="166"/>
    </location>
</feature>
<dbReference type="RefSeq" id="WP_132189440.1">
    <property type="nucleotide sequence ID" value="NZ_SLWM01000006.1"/>
</dbReference>
<protein>
    <recommendedName>
        <fullName evidence="4">Allene oxide cyclase barrel-like domain-containing protein</fullName>
    </recommendedName>
</protein>
<keyword evidence="1" id="KW-0732">Signal</keyword>
<evidence type="ECO:0000313" key="2">
    <source>
        <dbReference type="EMBL" id="TCO22707.1"/>
    </source>
</evidence>
<accession>A0ABY2BJM7</accession>
<organism evidence="2 3">
    <name type="scientific">Kribbella orskensis</name>
    <dbReference type="NCBI Taxonomy" id="2512216"/>
    <lineage>
        <taxon>Bacteria</taxon>
        <taxon>Bacillati</taxon>
        <taxon>Actinomycetota</taxon>
        <taxon>Actinomycetes</taxon>
        <taxon>Propionibacteriales</taxon>
        <taxon>Kribbellaceae</taxon>
        <taxon>Kribbella</taxon>
    </lineage>
</organism>
<sequence length="166" mass="17766">MRNQRFISLIAGCAVAVGALFVVPASAAAQATVERFAISFEAGPDEVSDTCAGEGVVGILTGTGTFAGQRVETDSGTHFRVVITFLYRVDFPDGSYLVASQREPMTVNENPLVGVFTFGGTLLERGTLYDAAGNIIGNEMFHARFRTTIVDGTPTVEFDQGFIRCR</sequence>
<name>A0ABY2BJM7_9ACTN</name>
<evidence type="ECO:0000313" key="3">
    <source>
        <dbReference type="Proteomes" id="UP000295818"/>
    </source>
</evidence>
<feature type="signal peptide" evidence="1">
    <location>
        <begin position="1"/>
        <end position="27"/>
    </location>
</feature>
<evidence type="ECO:0000256" key="1">
    <source>
        <dbReference type="SAM" id="SignalP"/>
    </source>
</evidence>
<comment type="caution">
    <text evidence="2">The sequence shown here is derived from an EMBL/GenBank/DDBJ whole genome shotgun (WGS) entry which is preliminary data.</text>
</comment>
<dbReference type="EMBL" id="SLWM01000006">
    <property type="protein sequence ID" value="TCO22707.1"/>
    <property type="molecule type" value="Genomic_DNA"/>
</dbReference>
<reference evidence="2 3" key="1">
    <citation type="journal article" date="2015" name="Stand. Genomic Sci.">
        <title>Genomic Encyclopedia of Bacterial and Archaeal Type Strains, Phase III: the genomes of soil and plant-associated and newly described type strains.</title>
        <authorList>
            <person name="Whitman W.B."/>
            <person name="Woyke T."/>
            <person name="Klenk H.P."/>
            <person name="Zhou Y."/>
            <person name="Lilburn T.G."/>
            <person name="Beck B.J."/>
            <person name="De Vos P."/>
            <person name="Vandamme P."/>
            <person name="Eisen J.A."/>
            <person name="Garrity G."/>
            <person name="Hugenholtz P."/>
            <person name="Kyrpides N.C."/>
        </authorList>
    </citation>
    <scope>NUCLEOTIDE SEQUENCE [LARGE SCALE GENOMIC DNA]</scope>
    <source>
        <strain evidence="2 3">VKM Ac-2538</strain>
    </source>
</reference>